<gene>
    <name evidence="1" type="ORF">H9661_14605</name>
</gene>
<dbReference type="Proteomes" id="UP000627781">
    <property type="component" value="Unassembled WGS sequence"/>
</dbReference>
<dbReference type="EMBL" id="JACSRA010000025">
    <property type="protein sequence ID" value="MBD7912586.1"/>
    <property type="molecule type" value="Genomic_DNA"/>
</dbReference>
<keyword evidence="2" id="KW-1185">Reference proteome</keyword>
<proteinExistence type="predicted"/>
<organism evidence="1 2">
    <name type="scientific">Clostridium cibarium</name>
    <dbReference type="NCBI Taxonomy" id="2762247"/>
    <lineage>
        <taxon>Bacteria</taxon>
        <taxon>Bacillati</taxon>
        <taxon>Bacillota</taxon>
        <taxon>Clostridia</taxon>
        <taxon>Eubacteriales</taxon>
        <taxon>Clostridiaceae</taxon>
        <taxon>Clostridium</taxon>
    </lineage>
</organism>
<dbReference type="SUPFAM" id="SSF103642">
    <property type="entry name" value="Sec-C motif"/>
    <property type="match status" value="1"/>
</dbReference>
<dbReference type="PANTHER" id="PTHR33747:SF1">
    <property type="entry name" value="ADENYLATE CYCLASE-ASSOCIATED CAP C-TERMINAL DOMAIN-CONTAINING PROTEIN"/>
    <property type="match status" value="1"/>
</dbReference>
<dbReference type="RefSeq" id="WP_143318229.1">
    <property type="nucleotide sequence ID" value="NZ_JACSRA010000025.1"/>
</dbReference>
<name>A0ABR8PWP9_9CLOT</name>
<evidence type="ECO:0000313" key="2">
    <source>
        <dbReference type="Proteomes" id="UP000627781"/>
    </source>
</evidence>
<dbReference type="Pfam" id="PF02810">
    <property type="entry name" value="SEC-C"/>
    <property type="match status" value="1"/>
</dbReference>
<accession>A0ABR8PWP9</accession>
<dbReference type="InterPro" id="IPR004027">
    <property type="entry name" value="SEC_C_motif"/>
</dbReference>
<reference evidence="1 2" key="1">
    <citation type="submission" date="2020-08" db="EMBL/GenBank/DDBJ databases">
        <title>A Genomic Blueprint of the Chicken Gut Microbiome.</title>
        <authorList>
            <person name="Gilroy R."/>
            <person name="Ravi A."/>
            <person name="Getino M."/>
            <person name="Pursley I."/>
            <person name="Horton D.L."/>
            <person name="Alikhan N.-F."/>
            <person name="Baker D."/>
            <person name="Gharbi K."/>
            <person name="Hall N."/>
            <person name="Watson M."/>
            <person name="Adriaenssens E.M."/>
            <person name="Foster-Nyarko E."/>
            <person name="Jarju S."/>
            <person name="Secka A."/>
            <person name="Antonio M."/>
            <person name="Oren A."/>
            <person name="Chaudhuri R."/>
            <person name="La Ragione R.M."/>
            <person name="Hildebrand F."/>
            <person name="Pallen M.J."/>
        </authorList>
    </citation>
    <scope>NUCLEOTIDE SEQUENCE [LARGE SCALE GENOMIC DNA]</scope>
    <source>
        <strain evidence="1 2">Sa3CVN1</strain>
    </source>
</reference>
<dbReference type="PANTHER" id="PTHR33747">
    <property type="entry name" value="UPF0225 PROTEIN SCO1677"/>
    <property type="match status" value="1"/>
</dbReference>
<comment type="caution">
    <text evidence="1">The sequence shown here is derived from an EMBL/GenBank/DDBJ whole genome shotgun (WGS) entry which is preliminary data.</text>
</comment>
<evidence type="ECO:0000313" key="1">
    <source>
        <dbReference type="EMBL" id="MBD7912586.1"/>
    </source>
</evidence>
<protein>
    <submittedName>
        <fullName evidence="1">SEC-C domain-containing protein</fullName>
    </submittedName>
</protein>
<sequence length="167" mass="19468">MSLYKSWTDMVVDYVKAKGENAFWQEYSEIETNIYRDLLAKHKTALTTTIADLSKKYNTTDEFIMGFVDGINDSLKNPYDLEKVENNTDLTFDLDLEKLYFNMLDAKAEYLYKLPQWDGIFSEEKRKEIQKNYKESKIVRNDSKVGRNDPCPCGSGKKYKKCCGKNS</sequence>
<dbReference type="NCBIfam" id="NF004088">
    <property type="entry name" value="PRK05590.1"/>
    <property type="match status" value="1"/>
</dbReference>
<dbReference type="Gene3D" id="3.10.450.50">
    <property type="match status" value="1"/>
</dbReference>